<name>A0A7K1S8H2_9BACT</name>
<comment type="caution">
    <text evidence="2">The sequence shown here is derived from an EMBL/GenBank/DDBJ whole genome shotgun (WGS) entry which is preliminary data.</text>
</comment>
<sequence length="126" mass="13469">MKQGIKYNKMRTTSSLFAVMILLVAACTKSQDDQVTSTFDVSVQGIGGDCKLPLLDFGSRTAEVGKLIGLTSPNTLYYAINLDSIYSKAGTSLQVTIRKVTASEERACTTMGPSYPSVAVTSTLTK</sequence>
<dbReference type="RefSeq" id="WP_157584201.1">
    <property type="nucleotide sequence ID" value="NZ_WPIN01000003.1"/>
</dbReference>
<dbReference type="Proteomes" id="UP000436006">
    <property type="component" value="Unassembled WGS sequence"/>
</dbReference>
<evidence type="ECO:0000313" key="2">
    <source>
        <dbReference type="EMBL" id="MVM29938.1"/>
    </source>
</evidence>
<gene>
    <name evidence="2" type="ORF">GO755_07835</name>
</gene>
<dbReference type="PROSITE" id="PS51257">
    <property type="entry name" value="PROKAR_LIPOPROTEIN"/>
    <property type="match status" value="1"/>
</dbReference>
<organism evidence="2 3">
    <name type="scientific">Spirosoma arboris</name>
    <dbReference type="NCBI Taxonomy" id="2682092"/>
    <lineage>
        <taxon>Bacteria</taxon>
        <taxon>Pseudomonadati</taxon>
        <taxon>Bacteroidota</taxon>
        <taxon>Cytophagia</taxon>
        <taxon>Cytophagales</taxon>
        <taxon>Cytophagaceae</taxon>
        <taxon>Spirosoma</taxon>
    </lineage>
</organism>
<reference evidence="2 3" key="1">
    <citation type="submission" date="2019-12" db="EMBL/GenBank/DDBJ databases">
        <title>Spirosoma sp. HMF4905 genome sequencing and assembly.</title>
        <authorList>
            <person name="Kang H."/>
            <person name="Cha I."/>
            <person name="Kim H."/>
            <person name="Joh K."/>
        </authorList>
    </citation>
    <scope>NUCLEOTIDE SEQUENCE [LARGE SCALE GENOMIC DNA]</scope>
    <source>
        <strain evidence="2 3">HMF4905</strain>
    </source>
</reference>
<evidence type="ECO:0000256" key="1">
    <source>
        <dbReference type="SAM" id="SignalP"/>
    </source>
</evidence>
<feature type="signal peptide" evidence="1">
    <location>
        <begin position="1"/>
        <end position="30"/>
    </location>
</feature>
<accession>A0A7K1S8H2</accession>
<dbReference type="AlphaFoldDB" id="A0A7K1S8H2"/>
<dbReference type="EMBL" id="WPIN01000003">
    <property type="protein sequence ID" value="MVM29938.1"/>
    <property type="molecule type" value="Genomic_DNA"/>
</dbReference>
<proteinExistence type="predicted"/>
<feature type="chain" id="PRO_5029615927" description="Lipoprotein" evidence="1">
    <location>
        <begin position="31"/>
        <end position="126"/>
    </location>
</feature>
<keyword evidence="3" id="KW-1185">Reference proteome</keyword>
<evidence type="ECO:0008006" key="4">
    <source>
        <dbReference type="Google" id="ProtNLM"/>
    </source>
</evidence>
<keyword evidence="1" id="KW-0732">Signal</keyword>
<evidence type="ECO:0000313" key="3">
    <source>
        <dbReference type="Proteomes" id="UP000436006"/>
    </source>
</evidence>
<protein>
    <recommendedName>
        <fullName evidence="4">Lipoprotein</fullName>
    </recommendedName>
</protein>